<dbReference type="EMBL" id="VOTZ01000007">
    <property type="protein sequence ID" value="MCQ1538258.1"/>
    <property type="molecule type" value="Genomic_DNA"/>
</dbReference>
<dbReference type="PANTHER" id="PTHR38813">
    <property type="match status" value="1"/>
</dbReference>
<dbReference type="Proteomes" id="UP001524383">
    <property type="component" value="Unassembled WGS sequence"/>
</dbReference>
<sequence length="88" mass="10259">MFRVLLTPSAEKSFAALPRVARIRIGIALEKYAADPSIRHDVRKVRGYPPDKPRYRLRVGDYRILFQIFQDKLVICVVALGKKENFHY</sequence>
<dbReference type="PANTHER" id="PTHR38813:SF1">
    <property type="entry name" value="TOXIN RELE1-RELATED"/>
    <property type="match status" value="1"/>
</dbReference>
<name>A0ABD4TH18_9EURY</name>
<dbReference type="InterPro" id="IPR035093">
    <property type="entry name" value="RelE/ParE_toxin_dom_sf"/>
</dbReference>
<evidence type="ECO:0000313" key="3">
    <source>
        <dbReference type="Proteomes" id="UP001524383"/>
    </source>
</evidence>
<comment type="caution">
    <text evidence="2">The sequence shown here is derived from an EMBL/GenBank/DDBJ whole genome shotgun (WGS) entry which is preliminary data.</text>
</comment>
<dbReference type="AlphaFoldDB" id="A0ABD4TH18"/>
<evidence type="ECO:0000256" key="1">
    <source>
        <dbReference type="ARBA" id="ARBA00022649"/>
    </source>
</evidence>
<protein>
    <submittedName>
        <fullName evidence="2">Type II toxin-antitoxin system RelE/ParE family toxin</fullName>
    </submittedName>
</protein>
<dbReference type="InterPro" id="IPR052747">
    <property type="entry name" value="TA_system_RelE_toxin"/>
</dbReference>
<keyword evidence="1" id="KW-1277">Toxin-antitoxin system</keyword>
<dbReference type="Gene3D" id="3.30.2310.20">
    <property type="entry name" value="RelE-like"/>
    <property type="match status" value="1"/>
</dbReference>
<dbReference type="SUPFAM" id="SSF143011">
    <property type="entry name" value="RelE-like"/>
    <property type="match status" value="1"/>
</dbReference>
<reference evidence="2 3" key="1">
    <citation type="submission" date="2019-08" db="EMBL/GenBank/DDBJ databases">
        <authorList>
            <person name="Chen S.-C."/>
            <person name="Lai M.-C."/>
            <person name="You Y.-T."/>
        </authorList>
    </citation>
    <scope>NUCLEOTIDE SEQUENCE [LARGE SCALE GENOMIC DNA]</scope>
    <source>
        <strain evidence="2 3">P2F9704a</strain>
    </source>
</reference>
<dbReference type="RefSeq" id="WP_368659873.1">
    <property type="nucleotide sequence ID" value="NZ_VOTZ01000007.1"/>
</dbReference>
<dbReference type="Pfam" id="PF05016">
    <property type="entry name" value="ParE_toxin"/>
    <property type="match status" value="1"/>
</dbReference>
<evidence type="ECO:0000313" key="2">
    <source>
        <dbReference type="EMBL" id="MCQ1538258.1"/>
    </source>
</evidence>
<accession>A0ABD4TH18</accession>
<dbReference type="InterPro" id="IPR007712">
    <property type="entry name" value="RelE/ParE_toxin"/>
</dbReference>
<proteinExistence type="predicted"/>
<organism evidence="2 3">
    <name type="scientific">Methanocalculus taiwanensis</name>
    <dbReference type="NCBI Taxonomy" id="106207"/>
    <lineage>
        <taxon>Archaea</taxon>
        <taxon>Methanobacteriati</taxon>
        <taxon>Methanobacteriota</taxon>
        <taxon>Stenosarchaea group</taxon>
        <taxon>Methanomicrobia</taxon>
        <taxon>Methanomicrobiales</taxon>
        <taxon>Methanocalculaceae</taxon>
        <taxon>Methanocalculus</taxon>
    </lineage>
</organism>
<keyword evidence="3" id="KW-1185">Reference proteome</keyword>
<gene>
    <name evidence="2" type="ORF">FTO68_04540</name>
</gene>